<protein>
    <submittedName>
        <fullName evidence="1">Uncharacterized protein</fullName>
    </submittedName>
</protein>
<dbReference type="EMBL" id="KZ451923">
    <property type="protein sequence ID" value="PKA61841.1"/>
    <property type="molecule type" value="Genomic_DNA"/>
</dbReference>
<dbReference type="Proteomes" id="UP000236161">
    <property type="component" value="Unassembled WGS sequence"/>
</dbReference>
<dbReference type="PANTHER" id="PTHR28309:SF1">
    <property type="entry name" value="REQUIRED FOR EXCISION 1-B DOMAIN-CONTAINING PROTEIN"/>
    <property type="match status" value="1"/>
</dbReference>
<dbReference type="AlphaFoldDB" id="A0A2I0B215"/>
<reference evidence="1 2" key="1">
    <citation type="journal article" date="2017" name="Nature">
        <title>The Apostasia genome and the evolution of orchids.</title>
        <authorList>
            <person name="Zhang G.Q."/>
            <person name="Liu K.W."/>
            <person name="Li Z."/>
            <person name="Lohaus R."/>
            <person name="Hsiao Y.Y."/>
            <person name="Niu S.C."/>
            <person name="Wang J.Y."/>
            <person name="Lin Y.C."/>
            <person name="Xu Q."/>
            <person name="Chen L.J."/>
            <person name="Yoshida K."/>
            <person name="Fujiwara S."/>
            <person name="Wang Z.W."/>
            <person name="Zhang Y.Q."/>
            <person name="Mitsuda N."/>
            <person name="Wang M."/>
            <person name="Liu G.H."/>
            <person name="Pecoraro L."/>
            <person name="Huang H.X."/>
            <person name="Xiao X.J."/>
            <person name="Lin M."/>
            <person name="Wu X.Y."/>
            <person name="Wu W.L."/>
            <person name="Chen Y.Y."/>
            <person name="Chang S.B."/>
            <person name="Sakamoto S."/>
            <person name="Ohme-Takagi M."/>
            <person name="Yagi M."/>
            <person name="Zeng S.J."/>
            <person name="Shen C.Y."/>
            <person name="Yeh C.M."/>
            <person name="Luo Y.B."/>
            <person name="Tsai W.C."/>
            <person name="Van de Peer Y."/>
            <person name="Liu Z.J."/>
        </authorList>
    </citation>
    <scope>NUCLEOTIDE SEQUENCE [LARGE SCALE GENOMIC DNA]</scope>
    <source>
        <strain evidence="2">cv. Shenzhen</strain>
        <tissue evidence="1">Stem</tissue>
    </source>
</reference>
<evidence type="ECO:0000313" key="1">
    <source>
        <dbReference type="EMBL" id="PKA61841.1"/>
    </source>
</evidence>
<sequence length="298" mass="33442">MESRITHNEKELVLGELKLGDSQFFGREERRIWMHQARYPIMEKPEHTPARCSHCAGPLSKDLIGTGVGGTASAFYGFNHAELREAGARSTATTVRSGKGEARLSGFYMAKEVADVSGGDVVKGIEAMDLDTSWKSAKLLDLLRRFLAVQQRRAEAYTRWQRAKFSSLQVLEMESLFLMPDISRGDLSGLLKAVQEQEKKKLHLTCMNKSKKVSITFEPSRPSERLVSHEHCKFGEAAEHECQHVREITEADGTEDAEADAEYESSLKEAIRGVQVAVTNINDHLEEVRYEIDALQSE</sequence>
<dbReference type="STRING" id="1088818.A0A2I0B215"/>
<gene>
    <name evidence="1" type="ORF">AXF42_Ash008673</name>
</gene>
<dbReference type="OrthoDB" id="434723at2759"/>
<dbReference type="Pfam" id="PF14966">
    <property type="entry name" value="DNA_repr_REX1B"/>
    <property type="match status" value="1"/>
</dbReference>
<accession>A0A2I0B215</accession>
<proteinExistence type="predicted"/>
<dbReference type="PANTHER" id="PTHR28309">
    <property type="entry name" value="REQUIRED FOR EXCISION 1-B DOMAIN-CONTAINING PROTEIN"/>
    <property type="match status" value="1"/>
</dbReference>
<keyword evidence="2" id="KW-1185">Reference proteome</keyword>
<evidence type="ECO:0000313" key="2">
    <source>
        <dbReference type="Proteomes" id="UP000236161"/>
    </source>
</evidence>
<organism evidence="1 2">
    <name type="scientific">Apostasia shenzhenica</name>
    <dbReference type="NCBI Taxonomy" id="1088818"/>
    <lineage>
        <taxon>Eukaryota</taxon>
        <taxon>Viridiplantae</taxon>
        <taxon>Streptophyta</taxon>
        <taxon>Embryophyta</taxon>
        <taxon>Tracheophyta</taxon>
        <taxon>Spermatophyta</taxon>
        <taxon>Magnoliopsida</taxon>
        <taxon>Liliopsida</taxon>
        <taxon>Asparagales</taxon>
        <taxon>Orchidaceae</taxon>
        <taxon>Apostasioideae</taxon>
        <taxon>Apostasia</taxon>
    </lineage>
</organism>
<dbReference type="InterPro" id="IPR039491">
    <property type="entry name" value="REX1-B"/>
</dbReference>
<name>A0A2I0B215_9ASPA</name>